<feature type="region of interest" description="Disordered" evidence="1">
    <location>
        <begin position="1"/>
        <end position="22"/>
    </location>
</feature>
<organism evidence="2 3">
    <name type="scientific">Dovyalis caffra</name>
    <dbReference type="NCBI Taxonomy" id="77055"/>
    <lineage>
        <taxon>Eukaryota</taxon>
        <taxon>Viridiplantae</taxon>
        <taxon>Streptophyta</taxon>
        <taxon>Embryophyta</taxon>
        <taxon>Tracheophyta</taxon>
        <taxon>Spermatophyta</taxon>
        <taxon>Magnoliopsida</taxon>
        <taxon>eudicotyledons</taxon>
        <taxon>Gunneridae</taxon>
        <taxon>Pentapetalae</taxon>
        <taxon>rosids</taxon>
        <taxon>fabids</taxon>
        <taxon>Malpighiales</taxon>
        <taxon>Salicaceae</taxon>
        <taxon>Flacourtieae</taxon>
        <taxon>Dovyalis</taxon>
    </lineage>
</organism>
<gene>
    <name evidence="2" type="ORF">DCAF_LOCUS18742</name>
</gene>
<comment type="caution">
    <text evidence="2">The sequence shown here is derived from an EMBL/GenBank/DDBJ whole genome shotgun (WGS) entry which is preliminary data.</text>
</comment>
<dbReference type="Proteomes" id="UP001314170">
    <property type="component" value="Unassembled WGS sequence"/>
</dbReference>
<evidence type="ECO:0000313" key="2">
    <source>
        <dbReference type="EMBL" id="CAK7346072.1"/>
    </source>
</evidence>
<protein>
    <submittedName>
        <fullName evidence="2">Uncharacterized protein</fullName>
    </submittedName>
</protein>
<sequence length="160" mass="17935">MEKESACGTTNKPRRAWQPFSPTANHPNDVVAGLLTPVNSPLPYLVSPFMRLPYKSRFFWNVTDPLTRPRVPACGPRTQSLNLEVILRSNSTSTPKQLLSPFAHSLVLPFLQIQTKVALIGQKWIPLTVGNLKRFFSFDGNPESSYKKDVNLNSEEKNPG</sequence>
<dbReference type="AlphaFoldDB" id="A0AAV1S7I8"/>
<dbReference type="EMBL" id="CAWUPB010001173">
    <property type="protein sequence ID" value="CAK7346072.1"/>
    <property type="molecule type" value="Genomic_DNA"/>
</dbReference>
<evidence type="ECO:0000313" key="3">
    <source>
        <dbReference type="Proteomes" id="UP001314170"/>
    </source>
</evidence>
<evidence type="ECO:0000256" key="1">
    <source>
        <dbReference type="SAM" id="MobiDB-lite"/>
    </source>
</evidence>
<reference evidence="2 3" key="1">
    <citation type="submission" date="2024-01" db="EMBL/GenBank/DDBJ databases">
        <authorList>
            <person name="Waweru B."/>
        </authorList>
    </citation>
    <scope>NUCLEOTIDE SEQUENCE [LARGE SCALE GENOMIC DNA]</scope>
</reference>
<keyword evidence="3" id="KW-1185">Reference proteome</keyword>
<proteinExistence type="predicted"/>
<name>A0AAV1S7I8_9ROSI</name>
<accession>A0AAV1S7I8</accession>